<dbReference type="PANTHER" id="PTHR42698">
    <property type="entry name" value="GTPASE ERA"/>
    <property type="match status" value="1"/>
</dbReference>
<reference evidence="2 3" key="1">
    <citation type="submission" date="2016-10" db="EMBL/GenBank/DDBJ databases">
        <authorList>
            <person name="de Groot N.N."/>
        </authorList>
    </citation>
    <scope>NUCLEOTIDE SEQUENCE [LARGE SCALE GENOMIC DNA]</scope>
    <source>
        <strain evidence="2 3">DSM 43794</strain>
    </source>
</reference>
<name>A0A1H1I6L1_9ACTN</name>
<feature type="compositionally biased region" description="Low complexity" evidence="1">
    <location>
        <begin position="99"/>
        <end position="118"/>
    </location>
</feature>
<dbReference type="GO" id="GO:0043024">
    <property type="term" value="F:ribosomal small subunit binding"/>
    <property type="evidence" value="ECO:0007669"/>
    <property type="project" value="TreeGrafter"/>
</dbReference>
<dbReference type="InterPro" id="IPR027417">
    <property type="entry name" value="P-loop_NTPase"/>
</dbReference>
<organism evidence="2 3">
    <name type="scientific">Thermostaphylospora chromogena</name>
    <dbReference type="NCBI Taxonomy" id="35622"/>
    <lineage>
        <taxon>Bacteria</taxon>
        <taxon>Bacillati</taxon>
        <taxon>Actinomycetota</taxon>
        <taxon>Actinomycetes</taxon>
        <taxon>Streptosporangiales</taxon>
        <taxon>Thermomonosporaceae</taxon>
        <taxon>Thermostaphylospora</taxon>
    </lineage>
</organism>
<dbReference type="AlphaFoldDB" id="A0A1H1I6L1"/>
<dbReference type="GO" id="GO:0005829">
    <property type="term" value="C:cytosol"/>
    <property type="evidence" value="ECO:0007669"/>
    <property type="project" value="TreeGrafter"/>
</dbReference>
<evidence type="ECO:0000313" key="2">
    <source>
        <dbReference type="EMBL" id="SDR33345.1"/>
    </source>
</evidence>
<dbReference type="GO" id="GO:0000028">
    <property type="term" value="P:ribosomal small subunit assembly"/>
    <property type="evidence" value="ECO:0007669"/>
    <property type="project" value="TreeGrafter"/>
</dbReference>
<dbReference type="PANTHER" id="PTHR42698:SF1">
    <property type="entry name" value="GTPASE ERA, MITOCHONDRIAL"/>
    <property type="match status" value="1"/>
</dbReference>
<dbReference type="Gene3D" id="3.40.50.300">
    <property type="entry name" value="P-loop containing nucleotide triphosphate hydrolases"/>
    <property type="match status" value="1"/>
</dbReference>
<dbReference type="Proteomes" id="UP000217103">
    <property type="component" value="Unassembled WGS sequence"/>
</dbReference>
<dbReference type="InterPro" id="IPR005662">
    <property type="entry name" value="GTPase_Era-like"/>
</dbReference>
<dbReference type="STRING" id="35622.SAMN04489764_5275"/>
<dbReference type="RefSeq" id="WP_242659576.1">
    <property type="nucleotide sequence ID" value="NZ_FNKK01000002.1"/>
</dbReference>
<dbReference type="SUPFAM" id="SSF52540">
    <property type="entry name" value="P-loop containing nucleoside triphosphate hydrolases"/>
    <property type="match status" value="1"/>
</dbReference>
<feature type="compositionally biased region" description="Basic and acidic residues" evidence="1">
    <location>
        <begin position="198"/>
        <end position="207"/>
    </location>
</feature>
<dbReference type="GO" id="GO:0019843">
    <property type="term" value="F:rRNA binding"/>
    <property type="evidence" value="ECO:0007669"/>
    <property type="project" value="TreeGrafter"/>
</dbReference>
<feature type="region of interest" description="Disordered" evidence="1">
    <location>
        <begin position="1"/>
        <end position="209"/>
    </location>
</feature>
<gene>
    <name evidence="2" type="ORF">SAMN04489764_5275</name>
</gene>
<evidence type="ECO:0000313" key="3">
    <source>
        <dbReference type="Proteomes" id="UP000217103"/>
    </source>
</evidence>
<keyword evidence="3" id="KW-1185">Reference proteome</keyword>
<evidence type="ECO:0000256" key="1">
    <source>
        <dbReference type="SAM" id="MobiDB-lite"/>
    </source>
</evidence>
<dbReference type="EMBL" id="FNKK01000002">
    <property type="protein sequence ID" value="SDR33345.1"/>
    <property type="molecule type" value="Genomic_DNA"/>
</dbReference>
<feature type="compositionally biased region" description="Basic and acidic residues" evidence="1">
    <location>
        <begin position="163"/>
        <end position="176"/>
    </location>
</feature>
<sequence>MKSAANRPPGRLSDEPEDRPESSAEQTVVLPAIPPDEEPEPADAAPETRAGAAAHAPGSPRVTEDEGPAGGVAEANGADPDVSAPAHSAAEDAEEDPSAEAVPSPMTASAEETTGTEPEAGDHPGGADVGPRERPDGPGEETSFDAFTPHKAEQGTEGAEATSEARDAGEDARPDAADGTPQDEAPGGETPTGDALDEPERRTRVEPLPEPVVQALTEALTELKKSVSDLRFGLDIPGAKDAERVRREILAQIDDYAIPRVRMSTAPALIVVAGSTGAGKSTIVNTLAGSKVSATGVRRPTTSVPVLVCHPGEREWFMQDGLLGGLRRVDADGSVTSPDSLIVAVSDRLPEGVALLDSPDIDSVVEENHEMAHRMLDAADLWIFVTTAARYADAPSWRLLRLAKERGSRLAIVLSRVAPRSRDVVVKHFVRMLTDYGLGDVQRFVIDECSTRDGRLPEEQIRELRLWLTELSVDEDRRERAVRETLATMLEGFRVRVPALARHLETQVAIRAQLRSDVDAAYGDALAEIDEVTRNGSLLRGEVLARWQDFVGSGDVLRALQWRKPTWFGGRGSRRAPERQRALRGALRTALESVVLTAARRAAEDVVQRWTRRGRPGDSLAAAPGLGQISDETVARAGRTIAAWQDHMVELVRREGVTKRSVAKVMSFDEESLALIFTVGLLGYGMTQTAGGDRPAMPQRLLRALLGAESLRSISVKARNDLRARIGMLFDEETMRYVQVLDGAGVPDESVAARLYQATYNLEVAG</sequence>
<protein>
    <submittedName>
        <fullName evidence="2">GTPase SAR1 family protein</fullName>
    </submittedName>
</protein>
<proteinExistence type="predicted"/>
<accession>A0A1H1I6L1</accession>
<dbReference type="GO" id="GO:0005525">
    <property type="term" value="F:GTP binding"/>
    <property type="evidence" value="ECO:0007669"/>
    <property type="project" value="InterPro"/>
</dbReference>